<dbReference type="EMBL" id="RPEM01000001">
    <property type="protein sequence ID" value="TGD45397.1"/>
    <property type="molecule type" value="Genomic_DNA"/>
</dbReference>
<evidence type="ECO:0000313" key="2">
    <source>
        <dbReference type="Proteomes" id="UP000297741"/>
    </source>
</evidence>
<gene>
    <name evidence="1" type="ORF">EEB11_02325</name>
</gene>
<dbReference type="RefSeq" id="WP_135428779.1">
    <property type="nucleotide sequence ID" value="NZ_RPEM01000001.1"/>
</dbReference>
<accession>A0ABY2KRJ4</accession>
<protein>
    <recommendedName>
        <fullName evidence="3">MarR family transcriptional regulator</fullName>
    </recommendedName>
</protein>
<sequence length="210" mass="22143">MAQFHAVLTGDLILSTRGTAAQVDDTMMVIEEAVDRFGDDTRFHRYRGDGWQAYIGAAGRGLEAMLFLAAQLRAMDLLSSRMALGLGDATGFDTGTLGTAGGTAFVQSGRALDAMTDGQWLALAGKGVDPLHHALMAYLDAQVQGWSPEQAEAVALSLDPDGPYSQQVQAERLGISRQAFAARLSAAGFDLTRQATRAFAAQFAQGAADG</sequence>
<comment type="caution">
    <text evidence="1">The sequence shown here is derived from an EMBL/GenBank/DDBJ whole genome shotgun (WGS) entry which is preliminary data.</text>
</comment>
<organism evidence="1 2">
    <name type="scientific">Pseudotabrizicola sediminis</name>
    <dbReference type="NCBI Taxonomy" id="2486418"/>
    <lineage>
        <taxon>Bacteria</taxon>
        <taxon>Pseudomonadati</taxon>
        <taxon>Pseudomonadota</taxon>
        <taxon>Alphaproteobacteria</taxon>
        <taxon>Rhodobacterales</taxon>
        <taxon>Paracoccaceae</taxon>
        <taxon>Pseudotabrizicola</taxon>
    </lineage>
</organism>
<dbReference type="Proteomes" id="UP000297741">
    <property type="component" value="Unassembled WGS sequence"/>
</dbReference>
<evidence type="ECO:0008006" key="3">
    <source>
        <dbReference type="Google" id="ProtNLM"/>
    </source>
</evidence>
<name>A0ABY2KRJ4_9RHOB</name>
<proteinExistence type="predicted"/>
<keyword evidence="2" id="KW-1185">Reference proteome</keyword>
<evidence type="ECO:0000313" key="1">
    <source>
        <dbReference type="EMBL" id="TGD45397.1"/>
    </source>
</evidence>
<reference evidence="1 2" key="1">
    <citation type="submission" date="2018-11" db="EMBL/GenBank/DDBJ databases">
        <title>Tabrizicola sp. isolated from sediment of alpine lake.</title>
        <authorList>
            <person name="Liu Z."/>
        </authorList>
    </citation>
    <scope>NUCLEOTIDE SEQUENCE [LARGE SCALE GENOMIC DNA]</scope>
    <source>
        <strain evidence="1 2">DRYC-M-16</strain>
    </source>
</reference>